<dbReference type="GO" id="GO:0016887">
    <property type="term" value="F:ATP hydrolysis activity"/>
    <property type="evidence" value="ECO:0007669"/>
    <property type="project" value="InterPro"/>
</dbReference>
<evidence type="ECO:0000256" key="5">
    <source>
        <dbReference type="ARBA" id="ARBA00022741"/>
    </source>
</evidence>
<comment type="subcellular location">
    <subcellularLocation>
        <location evidence="1">Cell membrane</location>
        <topology evidence="1">Peripheral membrane protein</topology>
    </subcellularLocation>
</comment>
<dbReference type="InterPro" id="IPR051535">
    <property type="entry name" value="Siderophore_ABC-ATPase"/>
</dbReference>
<keyword evidence="8" id="KW-0406">Ion transport</keyword>
<dbReference type="OrthoDB" id="9787851at2"/>
<dbReference type="CDD" id="cd03214">
    <property type="entry name" value="ABC_Iron-Siderophores_B12_Hemin"/>
    <property type="match status" value="1"/>
</dbReference>
<feature type="domain" description="ABC transporter" evidence="10">
    <location>
        <begin position="4"/>
        <end position="240"/>
    </location>
</feature>
<proteinExistence type="predicted"/>
<dbReference type="SMART" id="SM00382">
    <property type="entry name" value="AAA"/>
    <property type="match status" value="1"/>
</dbReference>
<dbReference type="PANTHER" id="PTHR42771">
    <property type="entry name" value="IRON(3+)-HYDROXAMATE IMPORT ATP-BINDING PROTEIN FHUC"/>
    <property type="match status" value="1"/>
</dbReference>
<gene>
    <name evidence="11" type="ORF">ERX55_06175</name>
</gene>
<evidence type="ECO:0000313" key="12">
    <source>
        <dbReference type="Proteomes" id="UP000294843"/>
    </source>
</evidence>
<evidence type="ECO:0000256" key="4">
    <source>
        <dbReference type="ARBA" id="ARBA00022496"/>
    </source>
</evidence>
<dbReference type="AlphaFoldDB" id="A0A4R6BZV8"/>
<keyword evidence="7" id="KW-0408">Iron</keyword>
<protein>
    <submittedName>
        <fullName evidence="11">ABC transporter ATP-binding protein</fullName>
    </submittedName>
</protein>
<keyword evidence="3" id="KW-1003">Cell membrane</keyword>
<evidence type="ECO:0000259" key="10">
    <source>
        <dbReference type="PROSITE" id="PS50893"/>
    </source>
</evidence>
<keyword evidence="4" id="KW-0410">Iron transport</keyword>
<dbReference type="PANTHER" id="PTHR42771:SF4">
    <property type="entry name" value="IRON(3+)-HYDROXAMATE IMPORT ATP-BINDING PROTEIN FHUC"/>
    <property type="match status" value="1"/>
</dbReference>
<dbReference type="SUPFAM" id="SSF52540">
    <property type="entry name" value="P-loop containing nucleoside triphosphate hydrolases"/>
    <property type="match status" value="1"/>
</dbReference>
<accession>A0A4R6BZV8</accession>
<evidence type="ECO:0000256" key="1">
    <source>
        <dbReference type="ARBA" id="ARBA00004202"/>
    </source>
</evidence>
<evidence type="ECO:0000256" key="2">
    <source>
        <dbReference type="ARBA" id="ARBA00022448"/>
    </source>
</evidence>
<reference evidence="11 12" key="1">
    <citation type="submission" date="2019-01" db="EMBL/GenBank/DDBJ databases">
        <title>Draft genome sequences of the type strains of six Macrococcus species.</title>
        <authorList>
            <person name="Mazhar S."/>
            <person name="Altermann E."/>
            <person name="Hill C."/>
            <person name="Mcauliffe O."/>
        </authorList>
    </citation>
    <scope>NUCLEOTIDE SEQUENCE [LARGE SCALE GENOMIC DNA]</scope>
    <source>
        <strain evidence="11 12">ATCC 51825</strain>
    </source>
</reference>
<evidence type="ECO:0000256" key="6">
    <source>
        <dbReference type="ARBA" id="ARBA00022840"/>
    </source>
</evidence>
<sequence length="267" mass="29802">MERLSGEKITISYGEREIVKELTVHIPDGKVTSIIGPNGCGKSTLLKAMARIIPVKDGRVVLDGKNIHQQSTKEVAKKIAILPQSPEVADGLTAGELVSYGRFPYQSGFGRLSKEDKDVIDWALRATGTYEFKHRAVNDLSGGQRQRVWIAMALAQKTDIMFLDEPTTYLDISHQLEILDLVQTLNREQGTTIIMVLHDINQAIRFSDHLIAMKKGEIVQQGSPADVLTHDVLEEVFNIDAELSLDPRTGKPLLITYDLLCKHYTRI</sequence>
<keyword evidence="9" id="KW-0472">Membrane</keyword>
<dbReference type="InterPro" id="IPR003593">
    <property type="entry name" value="AAA+_ATPase"/>
</dbReference>
<dbReference type="Pfam" id="PF00005">
    <property type="entry name" value="ABC_tran"/>
    <property type="match status" value="1"/>
</dbReference>
<dbReference type="PROSITE" id="PS50893">
    <property type="entry name" value="ABC_TRANSPORTER_2"/>
    <property type="match status" value="1"/>
</dbReference>
<dbReference type="PROSITE" id="PS00211">
    <property type="entry name" value="ABC_TRANSPORTER_1"/>
    <property type="match status" value="1"/>
</dbReference>
<dbReference type="Proteomes" id="UP000294843">
    <property type="component" value="Unassembled WGS sequence"/>
</dbReference>
<evidence type="ECO:0000313" key="11">
    <source>
        <dbReference type="EMBL" id="TDM14155.1"/>
    </source>
</evidence>
<dbReference type="RefSeq" id="WP_133451696.1">
    <property type="nucleotide sequence ID" value="NZ_SCWF01000005.1"/>
</dbReference>
<keyword evidence="2" id="KW-0813">Transport</keyword>
<dbReference type="GO" id="GO:0006826">
    <property type="term" value="P:iron ion transport"/>
    <property type="evidence" value="ECO:0007669"/>
    <property type="project" value="UniProtKB-KW"/>
</dbReference>
<dbReference type="InterPro" id="IPR027417">
    <property type="entry name" value="P-loop_NTPase"/>
</dbReference>
<evidence type="ECO:0000256" key="9">
    <source>
        <dbReference type="ARBA" id="ARBA00023136"/>
    </source>
</evidence>
<dbReference type="InterPro" id="IPR017871">
    <property type="entry name" value="ABC_transporter-like_CS"/>
</dbReference>
<keyword evidence="12" id="KW-1185">Reference proteome</keyword>
<evidence type="ECO:0000256" key="3">
    <source>
        <dbReference type="ARBA" id="ARBA00022475"/>
    </source>
</evidence>
<dbReference type="EMBL" id="SCWF01000005">
    <property type="protein sequence ID" value="TDM14155.1"/>
    <property type="molecule type" value="Genomic_DNA"/>
</dbReference>
<comment type="caution">
    <text evidence="11">The sequence shown here is derived from an EMBL/GenBank/DDBJ whole genome shotgun (WGS) entry which is preliminary data.</text>
</comment>
<organism evidence="11 12">
    <name type="scientific">Macrococcus bovicus</name>
    <dbReference type="NCBI Taxonomy" id="69968"/>
    <lineage>
        <taxon>Bacteria</taxon>
        <taxon>Bacillati</taxon>
        <taxon>Bacillota</taxon>
        <taxon>Bacilli</taxon>
        <taxon>Bacillales</taxon>
        <taxon>Staphylococcaceae</taxon>
        <taxon>Macrococcus</taxon>
    </lineage>
</organism>
<dbReference type="GO" id="GO:0005524">
    <property type="term" value="F:ATP binding"/>
    <property type="evidence" value="ECO:0007669"/>
    <property type="project" value="UniProtKB-KW"/>
</dbReference>
<dbReference type="GO" id="GO:0005886">
    <property type="term" value="C:plasma membrane"/>
    <property type="evidence" value="ECO:0007669"/>
    <property type="project" value="UniProtKB-SubCell"/>
</dbReference>
<keyword evidence="5" id="KW-0547">Nucleotide-binding</keyword>
<evidence type="ECO:0000256" key="8">
    <source>
        <dbReference type="ARBA" id="ARBA00023065"/>
    </source>
</evidence>
<dbReference type="Gene3D" id="3.40.50.300">
    <property type="entry name" value="P-loop containing nucleotide triphosphate hydrolases"/>
    <property type="match status" value="1"/>
</dbReference>
<evidence type="ECO:0000256" key="7">
    <source>
        <dbReference type="ARBA" id="ARBA00023004"/>
    </source>
</evidence>
<dbReference type="FunFam" id="3.40.50.300:FF:000134">
    <property type="entry name" value="Iron-enterobactin ABC transporter ATP-binding protein"/>
    <property type="match status" value="1"/>
</dbReference>
<dbReference type="InterPro" id="IPR003439">
    <property type="entry name" value="ABC_transporter-like_ATP-bd"/>
</dbReference>
<keyword evidence="6 11" id="KW-0067">ATP-binding</keyword>
<name>A0A4R6BZV8_9STAP</name>